<gene>
    <name evidence="3" type="ORF">F6J89_01950</name>
</gene>
<keyword evidence="1" id="KW-1133">Transmembrane helix</keyword>
<protein>
    <submittedName>
        <fullName evidence="3">YdcF family protein</fullName>
    </submittedName>
</protein>
<dbReference type="AlphaFoldDB" id="A0A6B3N4G8"/>
<dbReference type="Gene3D" id="3.40.50.620">
    <property type="entry name" value="HUPs"/>
    <property type="match status" value="1"/>
</dbReference>
<keyword evidence="1" id="KW-0812">Transmembrane</keyword>
<feature type="transmembrane region" description="Helical" evidence="1">
    <location>
        <begin position="24"/>
        <end position="40"/>
    </location>
</feature>
<organism evidence="3">
    <name type="scientific">Symploca sp. SIO1C4</name>
    <dbReference type="NCBI Taxonomy" id="2607765"/>
    <lineage>
        <taxon>Bacteria</taxon>
        <taxon>Bacillati</taxon>
        <taxon>Cyanobacteriota</taxon>
        <taxon>Cyanophyceae</taxon>
        <taxon>Coleofasciculales</taxon>
        <taxon>Coleofasciculaceae</taxon>
        <taxon>Symploca</taxon>
    </lineage>
</organism>
<proteinExistence type="predicted"/>
<accession>A0A6B3N4G8</accession>
<dbReference type="Pfam" id="PF02698">
    <property type="entry name" value="DUF218"/>
    <property type="match status" value="1"/>
</dbReference>
<evidence type="ECO:0000313" key="3">
    <source>
        <dbReference type="EMBL" id="NER26403.1"/>
    </source>
</evidence>
<sequence>MLLRISAHKRRYLFAKPRRSKTRLRFWLMLILAVFLIYGYKHIENYLLQPEAIFVLGGDENRERFAAKLAQQKPELDIWVSSGSSEWYTEKIFAKAGIDRSRLHLDRRALDTVTNFTTMVDELQAQEIDSVYLITSDYHMRRARIVGEIVFGSRGIALKPMAVASGRETEPIEKTIRDAARAILWLTTGYTGANLGQESTRKVLGIKF</sequence>
<dbReference type="CDD" id="cd06259">
    <property type="entry name" value="YdcF-like"/>
    <property type="match status" value="1"/>
</dbReference>
<name>A0A6B3N4G8_9CYAN</name>
<evidence type="ECO:0000259" key="2">
    <source>
        <dbReference type="Pfam" id="PF02698"/>
    </source>
</evidence>
<keyword evidence="1" id="KW-0472">Membrane</keyword>
<comment type="caution">
    <text evidence="3">The sequence shown here is derived from an EMBL/GenBank/DDBJ whole genome shotgun (WGS) entry which is preliminary data.</text>
</comment>
<dbReference type="InterPro" id="IPR014729">
    <property type="entry name" value="Rossmann-like_a/b/a_fold"/>
</dbReference>
<dbReference type="EMBL" id="JAAHFQ010000028">
    <property type="protein sequence ID" value="NER26403.1"/>
    <property type="molecule type" value="Genomic_DNA"/>
</dbReference>
<feature type="domain" description="DUF218" evidence="2">
    <location>
        <begin position="51"/>
        <end position="150"/>
    </location>
</feature>
<dbReference type="InterPro" id="IPR003848">
    <property type="entry name" value="DUF218"/>
</dbReference>
<evidence type="ECO:0000256" key="1">
    <source>
        <dbReference type="SAM" id="Phobius"/>
    </source>
</evidence>
<reference evidence="3" key="1">
    <citation type="submission" date="2019-11" db="EMBL/GenBank/DDBJ databases">
        <title>Genomic insights into an expanded diversity of filamentous marine cyanobacteria reveals the extraordinary biosynthetic potential of Moorea and Okeania.</title>
        <authorList>
            <person name="Ferreira Leao T."/>
            <person name="Wang M."/>
            <person name="Moss N."/>
            <person name="Da Silva R."/>
            <person name="Sanders J."/>
            <person name="Nurk S."/>
            <person name="Gurevich A."/>
            <person name="Humphrey G."/>
            <person name="Reher R."/>
            <person name="Zhu Q."/>
            <person name="Belda-Ferre P."/>
            <person name="Glukhov E."/>
            <person name="Rex R."/>
            <person name="Dorrestein P.C."/>
            <person name="Knight R."/>
            <person name="Pevzner P."/>
            <person name="Gerwick W.H."/>
            <person name="Gerwick L."/>
        </authorList>
    </citation>
    <scope>NUCLEOTIDE SEQUENCE</scope>
    <source>
        <strain evidence="3">SIO1C4</strain>
    </source>
</reference>